<evidence type="ECO:0000256" key="1">
    <source>
        <dbReference type="ARBA" id="ARBA00005417"/>
    </source>
</evidence>
<protein>
    <submittedName>
        <fullName evidence="6">Zinc/manganese transport system ATP-binding protein</fullName>
    </submittedName>
</protein>
<dbReference type="PROSITE" id="PS00211">
    <property type="entry name" value="ABC_TRANSPORTER_1"/>
    <property type="match status" value="1"/>
</dbReference>
<dbReference type="CDD" id="cd03235">
    <property type="entry name" value="ABC_Metallic_Cations"/>
    <property type="match status" value="1"/>
</dbReference>
<dbReference type="PANTHER" id="PTHR42734:SF5">
    <property type="entry name" value="IRON TRANSPORT SYSTEM ATP-BINDING PROTEIN HI_0361-RELATED"/>
    <property type="match status" value="1"/>
</dbReference>
<dbReference type="GO" id="GO:0005524">
    <property type="term" value="F:ATP binding"/>
    <property type="evidence" value="ECO:0007669"/>
    <property type="project" value="UniProtKB-KW"/>
</dbReference>
<evidence type="ECO:0000313" key="6">
    <source>
        <dbReference type="EMBL" id="SFX40564.1"/>
    </source>
</evidence>
<proteinExistence type="inferred from homology"/>
<dbReference type="AlphaFoldDB" id="A0A1K1WUC9"/>
<accession>A0A1K1WUC9</accession>
<dbReference type="InterPro" id="IPR003593">
    <property type="entry name" value="AAA+_ATPase"/>
</dbReference>
<organism evidence="6 7">
    <name type="scientific">Marinospirillum alkaliphilum DSM 21637</name>
    <dbReference type="NCBI Taxonomy" id="1122209"/>
    <lineage>
        <taxon>Bacteria</taxon>
        <taxon>Pseudomonadati</taxon>
        <taxon>Pseudomonadota</taxon>
        <taxon>Gammaproteobacteria</taxon>
        <taxon>Oceanospirillales</taxon>
        <taxon>Oceanospirillaceae</taxon>
        <taxon>Marinospirillum</taxon>
    </lineage>
</organism>
<dbReference type="Gene3D" id="3.40.50.300">
    <property type="entry name" value="P-loop containing nucleotide triphosphate hydrolases"/>
    <property type="match status" value="1"/>
</dbReference>
<dbReference type="SUPFAM" id="SSF52540">
    <property type="entry name" value="P-loop containing nucleoside triphosphate hydrolases"/>
    <property type="match status" value="1"/>
</dbReference>
<dbReference type="Pfam" id="PF00005">
    <property type="entry name" value="ABC_tran"/>
    <property type="match status" value="1"/>
</dbReference>
<dbReference type="PANTHER" id="PTHR42734">
    <property type="entry name" value="METAL TRANSPORT SYSTEM ATP-BINDING PROTEIN TM_0124-RELATED"/>
    <property type="match status" value="1"/>
</dbReference>
<evidence type="ECO:0000259" key="5">
    <source>
        <dbReference type="PROSITE" id="PS50893"/>
    </source>
</evidence>
<dbReference type="STRING" id="1122209.SAMN02745752_01558"/>
<dbReference type="PROSITE" id="PS50893">
    <property type="entry name" value="ABC_TRANSPORTER_2"/>
    <property type="match status" value="1"/>
</dbReference>
<dbReference type="SMART" id="SM00382">
    <property type="entry name" value="AAA"/>
    <property type="match status" value="1"/>
</dbReference>
<evidence type="ECO:0000256" key="3">
    <source>
        <dbReference type="ARBA" id="ARBA00022741"/>
    </source>
</evidence>
<keyword evidence="7" id="KW-1185">Reference proteome</keyword>
<feature type="domain" description="ABC transporter" evidence="5">
    <location>
        <begin position="11"/>
        <end position="238"/>
    </location>
</feature>
<keyword evidence="2" id="KW-0813">Transport</keyword>
<dbReference type="InterPro" id="IPR017871">
    <property type="entry name" value="ABC_transporter-like_CS"/>
</dbReference>
<dbReference type="InterPro" id="IPR050153">
    <property type="entry name" value="Metal_Ion_Import_ABC"/>
</dbReference>
<dbReference type="GO" id="GO:0016887">
    <property type="term" value="F:ATP hydrolysis activity"/>
    <property type="evidence" value="ECO:0007669"/>
    <property type="project" value="InterPro"/>
</dbReference>
<comment type="similarity">
    <text evidence="1">Belongs to the ABC transporter superfamily.</text>
</comment>
<evidence type="ECO:0000313" key="7">
    <source>
        <dbReference type="Proteomes" id="UP000182350"/>
    </source>
</evidence>
<dbReference type="OrthoDB" id="6461291at2"/>
<keyword evidence="4 6" id="KW-0067">ATP-binding</keyword>
<dbReference type="InterPro" id="IPR027417">
    <property type="entry name" value="P-loop_NTPase"/>
</dbReference>
<dbReference type="RefSeq" id="WP_072325789.1">
    <property type="nucleotide sequence ID" value="NZ_FPJW01000004.1"/>
</dbReference>
<reference evidence="6 7" key="1">
    <citation type="submission" date="2016-11" db="EMBL/GenBank/DDBJ databases">
        <authorList>
            <person name="Jaros S."/>
            <person name="Januszkiewicz K."/>
            <person name="Wedrychowicz H."/>
        </authorList>
    </citation>
    <scope>NUCLEOTIDE SEQUENCE [LARGE SCALE GENOMIC DNA]</scope>
    <source>
        <strain evidence="6 7">DSM 21637</strain>
    </source>
</reference>
<dbReference type="InterPro" id="IPR003439">
    <property type="entry name" value="ABC_transporter-like_ATP-bd"/>
</dbReference>
<keyword evidence="3" id="KW-0547">Nucleotide-binding</keyword>
<gene>
    <name evidence="6" type="ORF">SAMN02745752_01558</name>
</gene>
<dbReference type="EMBL" id="FPJW01000004">
    <property type="protein sequence ID" value="SFX40564.1"/>
    <property type="molecule type" value="Genomic_DNA"/>
</dbReference>
<dbReference type="Proteomes" id="UP000182350">
    <property type="component" value="Unassembled WGS sequence"/>
</dbReference>
<evidence type="ECO:0000256" key="4">
    <source>
        <dbReference type="ARBA" id="ARBA00022840"/>
    </source>
</evidence>
<sequence>MQKSRQQNPVIEFENLTLGYERHPAVHHLSGHIHQGDLLAVVGPNGGGKSTLLKGLMGELRPLGGRFIWPTGRQQMAYLPQRARLDLDFPLRVADFVSLGHWPRQGAFAAISGANRRAVHDALHQVGMDGFEQRSLDSLSGGQLQRVLFARLLLEDAGLILLDEPFAAVDESTTQDLLALVHQWQQQGRTVIAVLHDLNQVREHFPLCLLLARDVLGFGPTAEVLVPQNLERARRMQAPFDPLAPVCDLDVESAMPEAHRHD</sequence>
<name>A0A1K1WUC9_9GAMM</name>
<evidence type="ECO:0000256" key="2">
    <source>
        <dbReference type="ARBA" id="ARBA00022448"/>
    </source>
</evidence>